<keyword evidence="7" id="KW-0540">Nuclease</keyword>
<geneLocation type="plasmid" evidence="6 8">
    <name>pMT1</name>
</geneLocation>
<dbReference type="Proteomes" id="UP000001019">
    <property type="component" value="Plasmid pMT1"/>
</dbReference>
<feature type="region of interest" description="Disordered" evidence="3">
    <location>
        <begin position="412"/>
        <end position="444"/>
    </location>
</feature>
<dbReference type="InterPro" id="IPR005068">
    <property type="entry name" value="Phage_lambda_Stf-r2"/>
</dbReference>
<dbReference type="EMBL" id="AJ698720">
    <property type="protein sequence ID" value="CAG27408.1"/>
    <property type="molecule type" value="Genomic_DNA"/>
</dbReference>
<feature type="region of interest" description="Disordered" evidence="3">
    <location>
        <begin position="227"/>
        <end position="251"/>
    </location>
</feature>
<dbReference type="PANTHER" id="PTHR35191">
    <property type="entry name" value="PROPHAGE SIDE TAIL FIBER PROTEIN HOMOLOG STFQ-RELATED"/>
    <property type="match status" value="1"/>
</dbReference>
<evidence type="ECO:0000256" key="1">
    <source>
        <dbReference type="ARBA" id="ARBA00004328"/>
    </source>
</evidence>
<name>A0A3G5LJK8_YERPE</name>
<dbReference type="Gene3D" id="3.90.1340.10">
    <property type="entry name" value="Phage tail collar domain"/>
    <property type="match status" value="1"/>
</dbReference>
<proteinExistence type="predicted"/>
<evidence type="ECO:0000313" key="7">
    <source>
        <dbReference type="EMBL" id="CAG27408.1"/>
    </source>
</evidence>
<keyword evidence="7" id="KW-0614">Plasmid</keyword>
<dbReference type="GO" id="GO:0019062">
    <property type="term" value="P:virion attachment to host cell"/>
    <property type="evidence" value="ECO:0007669"/>
    <property type="project" value="InterPro"/>
</dbReference>
<dbReference type="InterPro" id="IPR037053">
    <property type="entry name" value="Phage_tail_collar_dom_sf"/>
</dbReference>
<dbReference type="SMR" id="A0A3G5LJK8"/>
<dbReference type="PANTHER" id="PTHR35191:SF1">
    <property type="entry name" value="PROPHAGE SIDE TAIL FIBER PROTEIN HOMOLOG STFQ-RELATED"/>
    <property type="match status" value="1"/>
</dbReference>
<dbReference type="SUPFAM" id="SSF88874">
    <property type="entry name" value="Receptor-binding domain of short tail fibre protein gp12"/>
    <property type="match status" value="2"/>
</dbReference>
<dbReference type="GO" id="GO:0046718">
    <property type="term" value="P:symbiont entry into host cell"/>
    <property type="evidence" value="ECO:0007669"/>
    <property type="project" value="InterPro"/>
</dbReference>
<dbReference type="GO" id="GO:0005198">
    <property type="term" value="F:structural molecule activity"/>
    <property type="evidence" value="ECO:0007669"/>
    <property type="project" value="InterPro"/>
</dbReference>
<dbReference type="InterPro" id="IPR005003">
    <property type="entry name" value="Phage_lambda_Stf-r1"/>
</dbReference>
<accession>A0A3G5LJK8</accession>
<evidence type="ECO:0000313" key="9">
    <source>
        <dbReference type="Proteomes" id="UP000002490"/>
    </source>
</evidence>
<evidence type="ECO:0000313" key="8">
    <source>
        <dbReference type="Proteomes" id="UP000001019"/>
    </source>
</evidence>
<feature type="compositionally biased region" description="Low complexity" evidence="3">
    <location>
        <begin position="847"/>
        <end position="871"/>
    </location>
</feature>
<geneLocation type="plasmid" evidence="7">
    <name>pG8786</name>
</geneLocation>
<reference evidence="6 8" key="2">
    <citation type="journal article" date="2004" name="DNA Res.">
        <title>Complete genome sequence of Yersinia pestis strain 91001, an isolate avirulent to humans.</title>
        <authorList>
            <person name="Song Y."/>
            <person name="Tong Z."/>
            <person name="Wang J."/>
            <person name="Wang L."/>
            <person name="Guo Z."/>
            <person name="Han Y."/>
            <person name="Zhang J."/>
            <person name="Pei D."/>
            <person name="Zhou D."/>
            <person name="Qin H."/>
            <person name="Pang X."/>
            <person name="Han Y."/>
            <person name="Zhai J."/>
            <person name="Li M."/>
            <person name="Cui B."/>
            <person name="Qi Z."/>
            <person name="Jin L."/>
            <person name="Dai R."/>
            <person name="Chen F."/>
            <person name="Li S."/>
            <person name="Ye C."/>
            <person name="Du Z."/>
            <person name="Lin W."/>
            <person name="Wang J."/>
            <person name="Yu J."/>
            <person name="Yang H."/>
            <person name="Wang J."/>
            <person name="Huang P."/>
            <person name="Yang R."/>
        </authorList>
    </citation>
    <scope>NUCLEOTIDE SEQUENCE [LARGE SCALE GENOMIC DNA]</scope>
    <source>
        <strain evidence="6">91001</strain>
        <strain evidence="8">91001 / Biovar Mediaevalis</strain>
        <plasmid evidence="8">Plasmid pMT1</plasmid>
    </source>
</reference>
<dbReference type="KEGG" id="ypm:YP_pMT005"/>
<geneLocation type="plasmid" evidence="5 9">
    <name>pMT-1</name>
</geneLocation>
<evidence type="ECO:0000313" key="5">
    <source>
        <dbReference type="EMBL" id="AAC82711.1"/>
    </source>
</evidence>
<feature type="compositionally biased region" description="Low complexity" evidence="3">
    <location>
        <begin position="306"/>
        <end position="323"/>
    </location>
</feature>
<keyword evidence="7" id="KW-0449">Lipoprotein</keyword>
<dbReference type="Pfam" id="PF07484">
    <property type="entry name" value="Collar"/>
    <property type="match status" value="1"/>
</dbReference>
<feature type="region of interest" description="Disordered" evidence="3">
    <location>
        <begin position="843"/>
        <end position="887"/>
    </location>
</feature>
<evidence type="ECO:0000256" key="3">
    <source>
        <dbReference type="SAM" id="MobiDB-lite"/>
    </source>
</evidence>
<dbReference type="Proteomes" id="UP000002490">
    <property type="component" value="Plasmid pMT-1"/>
</dbReference>
<dbReference type="EMBL" id="AF074611">
    <property type="protein sequence ID" value="AAC82711.1"/>
    <property type="molecule type" value="Genomic_DNA"/>
</dbReference>
<evidence type="ECO:0000259" key="4">
    <source>
        <dbReference type="Pfam" id="PF07484"/>
    </source>
</evidence>
<evidence type="ECO:0000313" key="6">
    <source>
        <dbReference type="EMBL" id="AAS58640.1"/>
    </source>
</evidence>
<reference evidence="5 9" key="1">
    <citation type="journal article" date="1998" name="Infect. Immun.">
        <title>Complete DNA sequence and detailed analysis of the Yersinia pestis KIM5 plasmid encoding murine toxin and capsular antigen.</title>
        <authorList>
            <person name="Lindler L.E."/>
            <person name="Plano G.V."/>
            <person name="Burland V."/>
            <person name="Mayhew G.F."/>
            <person name="Blattner F.R."/>
        </authorList>
    </citation>
    <scope>NUCLEOTIDE SEQUENCE [LARGE SCALE GENOMIC DNA]</scope>
    <source>
        <strain evidence="5">KIM10+</strain>
        <strain evidence="9">KIM10+ / Biovar Mediaevalis</strain>
        <plasmid evidence="9">pMT-1</plasmid>
    </source>
</reference>
<feature type="domain" description="Phage tail collar" evidence="4">
    <location>
        <begin position="740"/>
        <end position="787"/>
    </location>
</feature>
<reference evidence="6" key="4">
    <citation type="journal article" date="2004" name="J. Bacteriol.">
        <title>Genetics of metabolic variations between Yersinia pestis biovars and the proposal of a new biovar, microtus.</title>
        <authorList>
            <person name="Zhou D."/>
            <person name="Tong Z."/>
            <person name="Song Y."/>
            <person name="Han Y."/>
            <person name="Pei D."/>
            <person name="Pang X."/>
            <person name="Zhai J."/>
            <person name="Li M."/>
            <person name="Cui B."/>
            <person name="Qi Z."/>
            <person name="Jin L."/>
            <person name="Dai R."/>
            <person name="Du Z."/>
            <person name="Wang J."/>
            <person name="Guo Z."/>
            <person name="Wang J."/>
            <person name="Huang P."/>
            <person name="Yang R."/>
        </authorList>
    </citation>
    <scope>NUCLEOTIDE SEQUENCE</scope>
    <source>
        <strain evidence="6">91001</strain>
    </source>
</reference>
<organism evidence="7">
    <name type="scientific">Yersinia pestis</name>
    <dbReference type="NCBI Taxonomy" id="632"/>
    <lineage>
        <taxon>Bacteria</taxon>
        <taxon>Pseudomonadati</taxon>
        <taxon>Pseudomonadota</taxon>
        <taxon>Gammaproteobacteria</taxon>
        <taxon>Enterobacterales</taxon>
        <taxon>Yersiniaceae</taxon>
        <taxon>Yersinia</taxon>
    </lineage>
</organism>
<keyword evidence="7" id="KW-0255">Endonuclease</keyword>
<feature type="region of interest" description="Disordered" evidence="3">
    <location>
        <begin position="176"/>
        <end position="203"/>
    </location>
</feature>
<feature type="compositionally biased region" description="Basic and acidic residues" evidence="3">
    <location>
        <begin position="324"/>
        <end position="334"/>
    </location>
</feature>
<keyword evidence="2" id="KW-0945">Host-virus interaction</keyword>
<gene>
    <name evidence="5" type="primary">ORF91</name>
    <name evidence="5" type="ordered locus">Y1051</name>
    <name evidence="6" type="ordered locus">YP_pMT005</name>
</gene>
<sequence>MITYGEQGCPPLQGANMWYREGTITFTQGSDALSGTGTYWNVTANGVLPGMIVIGPDNKLYEIKRVISDTSLILAEPYTGETQKEVPCRIITTYEGDLTQFSARFTALMTRMSADSKTMRSWLTAVDEVTLEREDGTEVTVKSLTQIVDEHNANQKWYTDNADAINAAGEKAREAAERALAAAQSSSEARAKADEAAQSSASASEYKTAAELSAAASKASEHGAAESAASSKASASAAKTSEDNSAASETNAAESKAAAALSASSSANSASEALQYAESAKTSKEAAAASEAAAANSENEARTSKDTAVAAAAEASANATSADASRHDVDTNKAEVSRMKDEVFAARDSTIQYSEEAKTAADTAAREAATKTSDQLLSAVKSEAEKANSASASAQGFADDAKRFRDEAQEIAEGSKVNDATTSQQGVVQLSSATDSESETLASTPKAVKTVMDAVALKAPIDSPALSGAPTAPTPAITAAGREIATAAFVASKVAQLVGSAPEALDTLNELAAALGNDPNFATTITNMLARKQPLDGTLTALSGRSPQGVIDYLGLLNTVNLAAGSIQKSQNGADIPDKRLFVKNIGAVSSARISFVKESGWYKLATVTMPQGASTALITLIGGAGYNAGLYDQAAISEIVLRSGNWNPVGITATLWQRSPAGAQGVAWINTSGDVYDIYVNVGQYSIDVIALSDCTNNASIVLFGTPEYVATKPASSTNGANYILYSSVLPPPESYPVGAPIPWPNDVAPSGFAIMQGQTFDKSVYPKLAAAYPSGVLPDMRGWMIKGKPTSRAVLSLEQDGIKSHAHNAAASSTDLGTKPTTTFDYGTKTSSGFDYGTKSSNSTGAHAHSLSGSTSSSGAHAHTVTAHTQYPRSTDSRNQNAVGKQYNTQQTTANAFNVWTSSAGDHAHSISGTAVSAGAHAHTVGIGAHAHSLSIGSHSHSVAIGAHSHTITIAACGNAENTVKNIAYNYIVRLA</sequence>
<dbReference type="KEGG" id="ypk:Y1051.pl"/>
<keyword evidence="7" id="KW-0269">Exonuclease</keyword>
<feature type="region of interest" description="Disordered" evidence="3">
    <location>
        <begin position="290"/>
        <end position="334"/>
    </location>
</feature>
<feature type="compositionally biased region" description="Polar residues" evidence="3">
    <location>
        <begin position="873"/>
        <end position="887"/>
    </location>
</feature>
<dbReference type="GO" id="GO:0004519">
    <property type="term" value="F:endonuclease activity"/>
    <property type="evidence" value="ECO:0007669"/>
    <property type="project" value="UniProtKB-KW"/>
</dbReference>
<feature type="compositionally biased region" description="Low complexity" evidence="3">
    <location>
        <begin position="178"/>
        <end position="188"/>
    </location>
</feature>
<dbReference type="PIR" id="T14650">
    <property type="entry name" value="T14650"/>
</dbReference>
<dbReference type="Pfam" id="PF03335">
    <property type="entry name" value="Phage_fiber"/>
    <property type="match status" value="6"/>
</dbReference>
<evidence type="ECO:0000256" key="2">
    <source>
        <dbReference type="ARBA" id="ARBA00022581"/>
    </source>
</evidence>
<dbReference type="EMBL" id="AE017045">
    <property type="protein sequence ID" value="AAS58640.1"/>
    <property type="molecule type" value="Genomic_DNA"/>
</dbReference>
<dbReference type="InterPro" id="IPR011083">
    <property type="entry name" value="Phage_tail_collar_dom"/>
</dbReference>
<keyword evidence="7" id="KW-0378">Hydrolase</keyword>
<dbReference type="InterPro" id="IPR051934">
    <property type="entry name" value="Phage_Tail_Fiber_Structural"/>
</dbReference>
<dbReference type="GO" id="GO:0004527">
    <property type="term" value="F:exonuclease activity"/>
    <property type="evidence" value="ECO:0007669"/>
    <property type="project" value="UniProtKB-KW"/>
</dbReference>
<dbReference type="PIR" id="T14968">
    <property type="entry name" value="T14968"/>
</dbReference>
<protein>
    <submittedName>
        <fullName evidence="5">Lambda hypothetical</fullName>
    </submittedName>
    <submittedName>
        <fullName evidence="7">Phage lambda-related protein</fullName>
    </submittedName>
</protein>
<dbReference type="AlphaFoldDB" id="A0A3G5LJK8"/>
<feature type="compositionally biased region" description="Polar residues" evidence="3">
    <location>
        <begin position="418"/>
        <end position="443"/>
    </location>
</feature>
<comment type="subcellular location">
    <subcellularLocation>
        <location evidence="1">Virion</location>
    </subcellularLocation>
</comment>
<reference evidence="7" key="3">
    <citation type="journal article" date="2004" name="Infect. Immun.">
        <title>Structural organization of the pFra virulence-associated plasmid of rhamnose-positive Yersinia pestis.</title>
        <authorList>
            <person name="Golubov A."/>
            <person name="Neubauer H."/>
            <person name="Nolting C."/>
            <person name="Heesemann J."/>
            <person name="Rakin A."/>
        </authorList>
    </citation>
    <scope>NUCLEOTIDE SEQUENCE [LARGE SCALE GENOMIC DNA]</scope>
    <source>
        <plasmid evidence="7">pG8786</plasmid>
    </source>
</reference>
<dbReference type="Pfam" id="PF03406">
    <property type="entry name" value="Phage_fiber_2"/>
    <property type="match status" value="1"/>
</dbReference>